<dbReference type="InterPro" id="IPR051700">
    <property type="entry name" value="STE20_Ser-Thr_kinase"/>
</dbReference>
<dbReference type="GO" id="GO:0005829">
    <property type="term" value="C:cytosol"/>
    <property type="evidence" value="ECO:0007669"/>
    <property type="project" value="TreeGrafter"/>
</dbReference>
<dbReference type="Gene3D" id="3.30.200.20">
    <property type="entry name" value="Phosphorylase Kinase, domain 1"/>
    <property type="match status" value="1"/>
</dbReference>
<evidence type="ECO:0000313" key="2">
    <source>
        <dbReference type="EMBL" id="KAJ8787900.1"/>
    </source>
</evidence>
<evidence type="ECO:0000256" key="1">
    <source>
        <dbReference type="SAM" id="MobiDB-lite"/>
    </source>
</evidence>
<dbReference type="Proteomes" id="UP001159641">
    <property type="component" value="Unassembled WGS sequence"/>
</dbReference>
<dbReference type="EMBL" id="JAIQCJ010001688">
    <property type="protein sequence ID" value="KAJ8787900.1"/>
    <property type="molecule type" value="Genomic_DNA"/>
</dbReference>
<feature type="region of interest" description="Disordered" evidence="1">
    <location>
        <begin position="53"/>
        <end position="80"/>
    </location>
</feature>
<sequence length="110" mass="11581">MANDSPAKSLVDIDLSSLRDPAGIFELVEVVGNGTYGQVYKVGAGASFVSRGRVETSGSGATGRLMDTPPPGGHAARPKLGEGSRLAVPLFFSRVYMHTGLKRPHFPALR</sequence>
<gene>
    <name evidence="2" type="ORF">J1605_005558</name>
</gene>
<dbReference type="AlphaFoldDB" id="A0AB34HAD2"/>
<dbReference type="PANTHER" id="PTHR47096:SF1">
    <property type="entry name" value="MISSHAPEN LIKE KINASE 1"/>
    <property type="match status" value="1"/>
</dbReference>
<protein>
    <recommendedName>
        <fullName evidence="4">Mitogen-activated protein kinase kinase kinase kinase 4</fullName>
    </recommendedName>
</protein>
<comment type="caution">
    <text evidence="2">The sequence shown here is derived from an EMBL/GenBank/DDBJ whole genome shotgun (WGS) entry which is preliminary data.</text>
</comment>
<evidence type="ECO:0000313" key="3">
    <source>
        <dbReference type="Proteomes" id="UP001159641"/>
    </source>
</evidence>
<accession>A0AB34HAD2</accession>
<organism evidence="2 3">
    <name type="scientific">Eschrichtius robustus</name>
    <name type="common">California gray whale</name>
    <name type="synonym">Eschrichtius gibbosus</name>
    <dbReference type="NCBI Taxonomy" id="9764"/>
    <lineage>
        <taxon>Eukaryota</taxon>
        <taxon>Metazoa</taxon>
        <taxon>Chordata</taxon>
        <taxon>Craniata</taxon>
        <taxon>Vertebrata</taxon>
        <taxon>Euteleostomi</taxon>
        <taxon>Mammalia</taxon>
        <taxon>Eutheria</taxon>
        <taxon>Laurasiatheria</taxon>
        <taxon>Artiodactyla</taxon>
        <taxon>Whippomorpha</taxon>
        <taxon>Cetacea</taxon>
        <taxon>Mysticeti</taxon>
        <taxon>Eschrichtiidae</taxon>
        <taxon>Eschrichtius</taxon>
    </lineage>
</organism>
<reference evidence="2 3" key="1">
    <citation type="submission" date="2022-11" db="EMBL/GenBank/DDBJ databases">
        <title>Whole genome sequence of Eschrichtius robustus ER-17-0199.</title>
        <authorList>
            <person name="Bruniche-Olsen A."/>
            <person name="Black A.N."/>
            <person name="Fields C.J."/>
            <person name="Walden K."/>
            <person name="Dewoody J.A."/>
        </authorList>
    </citation>
    <scope>NUCLEOTIDE SEQUENCE [LARGE SCALE GENOMIC DNA]</scope>
    <source>
        <strain evidence="2">ER-17-0199</strain>
        <tissue evidence="2">Blubber</tissue>
    </source>
</reference>
<proteinExistence type="predicted"/>
<keyword evidence="3" id="KW-1185">Reference proteome</keyword>
<dbReference type="PANTHER" id="PTHR47096">
    <property type="entry name" value="MISSHAPEN LIKE KINASE 1"/>
    <property type="match status" value="1"/>
</dbReference>
<evidence type="ECO:0008006" key="4">
    <source>
        <dbReference type="Google" id="ProtNLM"/>
    </source>
</evidence>
<name>A0AB34HAD2_ESCRO</name>